<dbReference type="AlphaFoldDB" id="A0A1I0QVT7"/>
<dbReference type="FunFam" id="3.40.50.300:FF:000006">
    <property type="entry name" value="DNA-binding transcriptional regulator NtrC"/>
    <property type="match status" value="1"/>
</dbReference>
<dbReference type="PROSITE" id="PS50045">
    <property type="entry name" value="SIGMA54_INTERACT_4"/>
    <property type="match status" value="1"/>
</dbReference>
<dbReference type="Gene3D" id="1.10.10.60">
    <property type="entry name" value="Homeodomain-like"/>
    <property type="match status" value="1"/>
</dbReference>
<evidence type="ECO:0000256" key="4">
    <source>
        <dbReference type="ARBA" id="ARBA00023163"/>
    </source>
</evidence>
<evidence type="ECO:0000256" key="1">
    <source>
        <dbReference type="ARBA" id="ARBA00022741"/>
    </source>
</evidence>
<evidence type="ECO:0000313" key="7">
    <source>
        <dbReference type="EMBL" id="SEW31702.1"/>
    </source>
</evidence>
<keyword evidence="3" id="KW-0805">Transcription regulation</keyword>
<keyword evidence="8" id="KW-1185">Reference proteome</keyword>
<dbReference type="Gene3D" id="1.10.8.60">
    <property type="match status" value="1"/>
</dbReference>
<dbReference type="InterPro" id="IPR025944">
    <property type="entry name" value="Sigma_54_int_dom_CS"/>
</dbReference>
<reference evidence="8" key="1">
    <citation type="submission" date="2016-10" db="EMBL/GenBank/DDBJ databases">
        <authorList>
            <person name="Varghese N."/>
            <person name="Submissions S."/>
        </authorList>
    </citation>
    <scope>NUCLEOTIDE SEQUENCE [LARGE SCALE GENOMIC DNA]</scope>
    <source>
        <strain evidence="8">CGMCC 1.12402</strain>
    </source>
</reference>
<dbReference type="PANTHER" id="PTHR32071:SF121">
    <property type="entry name" value="SIGMA L-DEPENDENT TRANSCRIPTIONAL REGULATOR YQIR-RELATED"/>
    <property type="match status" value="1"/>
</dbReference>
<dbReference type="Pfam" id="PF00158">
    <property type="entry name" value="Sigma54_activat"/>
    <property type="match status" value="1"/>
</dbReference>
<evidence type="ECO:0000256" key="5">
    <source>
        <dbReference type="SAM" id="MobiDB-lite"/>
    </source>
</evidence>
<dbReference type="PANTHER" id="PTHR32071">
    <property type="entry name" value="TRANSCRIPTIONAL REGULATORY PROTEIN"/>
    <property type="match status" value="1"/>
</dbReference>
<dbReference type="InterPro" id="IPR002197">
    <property type="entry name" value="HTH_Fis"/>
</dbReference>
<sequence length="425" mass="48047">MKNSELLSIKQRFGIIGNSPKLNHAIEVAAQVAPTDMTVLITGESGSGKESFSKIIHQLSARKHGKFIAINCGAIPEGTIDSELFGHEKGSFTGAYEARKGYFEVTNGGTIFLDEIGEMPVQTQARLLRVLENGEFIKVGSSKVQKTDVRVVAATNVNLIQAVEKGKFREDLYYRLSTVPIFVPPLRDRGNDVDLLFRKFATDFAEKYRVESIKLDDAAKAVLLRFRFPGNIRQLKNLVEQMSALEMERHITDETLLKYLPSANNSLPAIYRGGQSESSSENFNERDILYKVLFDMKKDVTDLKKLVHGLIDNGSLDQSVMKENPNLFKSLDAPTSLHEDIQPPARSSSEPIYLQPDENNEDDYPYESVHDITHEEDESLSIEEKEKELIIKALRKNNNKRKYAAQDLGISERTLYRKIKQYEIE</sequence>
<evidence type="ECO:0000259" key="6">
    <source>
        <dbReference type="PROSITE" id="PS50045"/>
    </source>
</evidence>
<dbReference type="InterPro" id="IPR027417">
    <property type="entry name" value="P-loop_NTPase"/>
</dbReference>
<dbReference type="InterPro" id="IPR003593">
    <property type="entry name" value="AAA+_ATPase"/>
</dbReference>
<feature type="region of interest" description="Disordered" evidence="5">
    <location>
        <begin position="331"/>
        <end position="362"/>
    </location>
</feature>
<dbReference type="SUPFAM" id="SSF46689">
    <property type="entry name" value="Homeodomain-like"/>
    <property type="match status" value="1"/>
</dbReference>
<dbReference type="Pfam" id="PF25601">
    <property type="entry name" value="AAA_lid_14"/>
    <property type="match status" value="1"/>
</dbReference>
<feature type="domain" description="Sigma-54 factor interaction" evidence="6">
    <location>
        <begin position="15"/>
        <end position="244"/>
    </location>
</feature>
<accession>A0A1I0QVT7</accession>
<dbReference type="CDD" id="cd00009">
    <property type="entry name" value="AAA"/>
    <property type="match status" value="1"/>
</dbReference>
<dbReference type="SMART" id="SM00382">
    <property type="entry name" value="AAA"/>
    <property type="match status" value="1"/>
</dbReference>
<evidence type="ECO:0000256" key="3">
    <source>
        <dbReference type="ARBA" id="ARBA00023015"/>
    </source>
</evidence>
<protein>
    <submittedName>
        <fullName evidence="7">Transcriptional regulator</fullName>
    </submittedName>
</protein>
<dbReference type="PRINTS" id="PR01590">
    <property type="entry name" value="HTHFIS"/>
</dbReference>
<keyword evidence="1" id="KW-0547">Nucleotide-binding</keyword>
<organism evidence="7 8">
    <name type="scientific">Roseivirga pacifica</name>
    <dbReference type="NCBI Taxonomy" id="1267423"/>
    <lineage>
        <taxon>Bacteria</taxon>
        <taxon>Pseudomonadati</taxon>
        <taxon>Bacteroidota</taxon>
        <taxon>Cytophagia</taxon>
        <taxon>Cytophagales</taxon>
        <taxon>Roseivirgaceae</taxon>
        <taxon>Roseivirga</taxon>
    </lineage>
</organism>
<dbReference type="Pfam" id="PF02954">
    <property type="entry name" value="HTH_8"/>
    <property type="match status" value="1"/>
</dbReference>
<dbReference type="GO" id="GO:0043565">
    <property type="term" value="F:sequence-specific DNA binding"/>
    <property type="evidence" value="ECO:0007669"/>
    <property type="project" value="InterPro"/>
</dbReference>
<dbReference type="GO" id="GO:0006355">
    <property type="term" value="P:regulation of DNA-templated transcription"/>
    <property type="evidence" value="ECO:0007669"/>
    <property type="project" value="InterPro"/>
</dbReference>
<dbReference type="InterPro" id="IPR002078">
    <property type="entry name" value="Sigma_54_int"/>
</dbReference>
<evidence type="ECO:0000256" key="2">
    <source>
        <dbReference type="ARBA" id="ARBA00022840"/>
    </source>
</evidence>
<dbReference type="EMBL" id="FOIR01000002">
    <property type="protein sequence ID" value="SEW31702.1"/>
    <property type="molecule type" value="Genomic_DNA"/>
</dbReference>
<dbReference type="Proteomes" id="UP000199437">
    <property type="component" value="Unassembled WGS sequence"/>
</dbReference>
<evidence type="ECO:0000313" key="8">
    <source>
        <dbReference type="Proteomes" id="UP000199437"/>
    </source>
</evidence>
<dbReference type="SUPFAM" id="SSF52540">
    <property type="entry name" value="P-loop containing nucleoside triphosphate hydrolases"/>
    <property type="match status" value="1"/>
</dbReference>
<dbReference type="GO" id="GO:0005524">
    <property type="term" value="F:ATP binding"/>
    <property type="evidence" value="ECO:0007669"/>
    <property type="project" value="UniProtKB-KW"/>
</dbReference>
<dbReference type="STRING" id="1267423.SAMN05216290_2775"/>
<dbReference type="PROSITE" id="PS00675">
    <property type="entry name" value="SIGMA54_INTERACT_1"/>
    <property type="match status" value="1"/>
</dbReference>
<keyword evidence="4" id="KW-0804">Transcription</keyword>
<proteinExistence type="predicted"/>
<name>A0A1I0QVT7_9BACT</name>
<dbReference type="InterPro" id="IPR058031">
    <property type="entry name" value="AAA_lid_NorR"/>
</dbReference>
<keyword evidence="2" id="KW-0067">ATP-binding</keyword>
<dbReference type="InterPro" id="IPR025662">
    <property type="entry name" value="Sigma_54_int_dom_ATP-bd_1"/>
</dbReference>
<dbReference type="Gene3D" id="3.40.50.300">
    <property type="entry name" value="P-loop containing nucleotide triphosphate hydrolases"/>
    <property type="match status" value="1"/>
</dbReference>
<dbReference type="InterPro" id="IPR009057">
    <property type="entry name" value="Homeodomain-like_sf"/>
</dbReference>
<dbReference type="PROSITE" id="PS00688">
    <property type="entry name" value="SIGMA54_INTERACT_3"/>
    <property type="match status" value="1"/>
</dbReference>
<gene>
    <name evidence="7" type="ORF">SAMN05216290_2775</name>
</gene>